<comment type="caution">
    <text evidence="2">The sequence shown here is derived from an EMBL/GenBank/DDBJ whole genome shotgun (WGS) entry which is preliminary data.</text>
</comment>
<reference evidence="2" key="2">
    <citation type="journal article" date="2023" name="Int. J. Mol. Sci.">
        <title>De Novo Assembly and Annotation of 11 Diverse Shrub Willow (Salix) Genomes Reveals Novel Gene Organization in Sex-Linked Regions.</title>
        <authorList>
            <person name="Hyden B."/>
            <person name="Feng K."/>
            <person name="Yates T.B."/>
            <person name="Jawdy S."/>
            <person name="Cereghino C."/>
            <person name="Smart L.B."/>
            <person name="Muchero W."/>
        </authorList>
    </citation>
    <scope>NUCLEOTIDE SEQUENCE</scope>
    <source>
        <tissue evidence="2">Shoot tip</tissue>
    </source>
</reference>
<protein>
    <submittedName>
        <fullName evidence="2">Uncharacterized protein</fullName>
    </submittedName>
</protein>
<evidence type="ECO:0000313" key="3">
    <source>
        <dbReference type="Proteomes" id="UP001141253"/>
    </source>
</evidence>
<name>A0ABQ9BZF2_9ROSI</name>
<keyword evidence="3" id="KW-1185">Reference proteome</keyword>
<dbReference type="EMBL" id="JAPFFI010000006">
    <property type="protein sequence ID" value="KAJ6391037.1"/>
    <property type="molecule type" value="Genomic_DNA"/>
</dbReference>
<organism evidence="2 3">
    <name type="scientific">Salix suchowensis</name>
    <dbReference type="NCBI Taxonomy" id="1278906"/>
    <lineage>
        <taxon>Eukaryota</taxon>
        <taxon>Viridiplantae</taxon>
        <taxon>Streptophyta</taxon>
        <taxon>Embryophyta</taxon>
        <taxon>Tracheophyta</taxon>
        <taxon>Spermatophyta</taxon>
        <taxon>Magnoliopsida</taxon>
        <taxon>eudicotyledons</taxon>
        <taxon>Gunneridae</taxon>
        <taxon>Pentapetalae</taxon>
        <taxon>rosids</taxon>
        <taxon>fabids</taxon>
        <taxon>Malpighiales</taxon>
        <taxon>Salicaceae</taxon>
        <taxon>Saliceae</taxon>
        <taxon>Salix</taxon>
    </lineage>
</organism>
<reference evidence="2" key="1">
    <citation type="submission" date="2022-10" db="EMBL/GenBank/DDBJ databases">
        <authorList>
            <person name="Hyden B.L."/>
            <person name="Feng K."/>
            <person name="Yates T."/>
            <person name="Jawdy S."/>
            <person name="Smart L.B."/>
            <person name="Muchero W."/>
        </authorList>
    </citation>
    <scope>NUCLEOTIDE SEQUENCE</scope>
    <source>
        <tissue evidence="2">Shoot tip</tissue>
    </source>
</reference>
<feature type="region of interest" description="Disordered" evidence="1">
    <location>
        <begin position="1"/>
        <end position="27"/>
    </location>
</feature>
<dbReference type="Proteomes" id="UP001141253">
    <property type="component" value="Chromosome 2"/>
</dbReference>
<evidence type="ECO:0000256" key="1">
    <source>
        <dbReference type="SAM" id="MobiDB-lite"/>
    </source>
</evidence>
<gene>
    <name evidence="2" type="ORF">OIU77_025111</name>
</gene>
<evidence type="ECO:0000313" key="2">
    <source>
        <dbReference type="EMBL" id="KAJ6391037.1"/>
    </source>
</evidence>
<accession>A0ABQ9BZF2</accession>
<sequence length="67" mass="8178">MGSENPDDHQRVAAAEEQKKRKRAESNKKYYQKIKKVYPEELRLYVMNPSKTFYNIIKRSKRYILRN</sequence>
<proteinExistence type="predicted"/>